<organism evidence="2 3">
    <name type="scientific">Leptospira wolffii</name>
    <dbReference type="NCBI Taxonomy" id="409998"/>
    <lineage>
        <taxon>Bacteria</taxon>
        <taxon>Pseudomonadati</taxon>
        <taxon>Spirochaetota</taxon>
        <taxon>Spirochaetia</taxon>
        <taxon>Leptospirales</taxon>
        <taxon>Leptospiraceae</taxon>
        <taxon>Leptospira</taxon>
    </lineage>
</organism>
<evidence type="ECO:0000256" key="1">
    <source>
        <dbReference type="SAM" id="Phobius"/>
    </source>
</evidence>
<proteinExistence type="predicted"/>
<gene>
    <name evidence="2" type="ORF">CH371_05075</name>
</gene>
<evidence type="ECO:0000313" key="3">
    <source>
        <dbReference type="Proteomes" id="UP000231912"/>
    </source>
</evidence>
<name>A0A2M9ZGA2_9LEPT</name>
<dbReference type="RefSeq" id="WP_100757906.1">
    <property type="nucleotide sequence ID" value="NZ_NPDT01000001.1"/>
</dbReference>
<sequence length="301" mass="33389">MAFSFVLSTQNGFFRRKDLLFPDILFSVLAVALLFLGSGGSYYILFPVFLGLGFGILAYFLLAGQKSYLLYWLNHSLGFALLIPRDSRYAIQVFFAISLGIVVWWIGERKLRVRFPLALVQLLLFLLFYLLPGIQGWASQAGTGFRTGEYPDLYTSGFLTDSLPGLRYSCLEASGGFGILLFLPLLLKRVSAALLPVCFGAIMGIWTFIFGFPGWESLSGPVWNASVALLLLLDLPGRNTGTLLPLSFLALLPIGLAIFFVPASSVPVFLWVASFFFIESILIRIFLGDRIDKNESAPRFT</sequence>
<dbReference type="EMBL" id="NPDT01000001">
    <property type="protein sequence ID" value="PJZ67404.1"/>
    <property type="molecule type" value="Genomic_DNA"/>
</dbReference>
<feature type="transmembrane region" description="Helical" evidence="1">
    <location>
        <begin position="89"/>
        <end position="106"/>
    </location>
</feature>
<reference evidence="2 3" key="1">
    <citation type="submission" date="2017-07" db="EMBL/GenBank/DDBJ databases">
        <title>Leptospira spp. isolated from tropical soils.</title>
        <authorList>
            <person name="Thibeaux R."/>
            <person name="Iraola G."/>
            <person name="Ferres I."/>
            <person name="Bierque E."/>
            <person name="Girault D."/>
            <person name="Soupe-Gilbert M.-E."/>
            <person name="Picardeau M."/>
            <person name="Goarant C."/>
        </authorList>
    </citation>
    <scope>NUCLEOTIDE SEQUENCE [LARGE SCALE GENOMIC DNA]</scope>
    <source>
        <strain evidence="2 3">FH2-C-A2</strain>
    </source>
</reference>
<comment type="caution">
    <text evidence="2">The sequence shown here is derived from an EMBL/GenBank/DDBJ whole genome shotgun (WGS) entry which is preliminary data.</text>
</comment>
<feature type="transmembrane region" description="Helical" evidence="1">
    <location>
        <begin position="242"/>
        <end position="262"/>
    </location>
</feature>
<keyword evidence="1" id="KW-1133">Transmembrane helix</keyword>
<dbReference type="AlphaFoldDB" id="A0A2M9ZGA2"/>
<keyword evidence="1" id="KW-0812">Transmembrane</keyword>
<dbReference type="Proteomes" id="UP000231912">
    <property type="component" value="Unassembled WGS sequence"/>
</dbReference>
<feature type="transmembrane region" description="Helical" evidence="1">
    <location>
        <begin position="42"/>
        <end position="61"/>
    </location>
</feature>
<feature type="transmembrane region" description="Helical" evidence="1">
    <location>
        <begin position="193"/>
        <end position="212"/>
    </location>
</feature>
<feature type="transmembrane region" description="Helical" evidence="1">
    <location>
        <begin position="166"/>
        <end position="186"/>
    </location>
</feature>
<protein>
    <submittedName>
        <fullName evidence="2">Uncharacterized protein</fullName>
    </submittedName>
</protein>
<feature type="transmembrane region" description="Helical" evidence="1">
    <location>
        <begin position="268"/>
        <end position="287"/>
    </location>
</feature>
<accession>A0A2M9ZGA2</accession>
<feature type="transmembrane region" description="Helical" evidence="1">
    <location>
        <begin position="113"/>
        <end position="131"/>
    </location>
</feature>
<keyword evidence="1" id="KW-0472">Membrane</keyword>
<feature type="transmembrane region" description="Helical" evidence="1">
    <location>
        <begin position="20"/>
        <end position="36"/>
    </location>
</feature>
<evidence type="ECO:0000313" key="2">
    <source>
        <dbReference type="EMBL" id="PJZ67404.1"/>
    </source>
</evidence>